<dbReference type="GO" id="GO:0090447">
    <property type="term" value="F:glycerol-3-phosphate 2-O-acyltransferase activity"/>
    <property type="evidence" value="ECO:0007669"/>
    <property type="project" value="TreeGrafter"/>
</dbReference>
<dbReference type="SUPFAM" id="SSF69593">
    <property type="entry name" value="Glycerol-3-phosphate (1)-acyltransferase"/>
    <property type="match status" value="1"/>
</dbReference>
<dbReference type="InterPro" id="IPR056462">
    <property type="entry name" value="HAD_RAM2/GPAT1-8"/>
</dbReference>
<dbReference type="CDD" id="cd06551">
    <property type="entry name" value="LPLAT"/>
    <property type="match status" value="1"/>
</dbReference>
<comment type="caution">
    <text evidence="9">The sequence shown here is derived from an EMBL/GenBank/DDBJ whole genome shotgun (WGS) entry which is preliminary data.</text>
</comment>
<gene>
    <name evidence="9" type="ORF">H6P81_002297</name>
</gene>
<dbReference type="PANTHER" id="PTHR15486">
    <property type="entry name" value="ANCIENT UBIQUITOUS PROTEIN"/>
    <property type="match status" value="1"/>
</dbReference>
<dbReference type="Proteomes" id="UP000825729">
    <property type="component" value="Unassembled WGS sequence"/>
</dbReference>
<evidence type="ECO:0000256" key="2">
    <source>
        <dbReference type="ARBA" id="ARBA00007937"/>
    </source>
</evidence>
<keyword evidence="6 7" id="KW-0472">Membrane</keyword>
<protein>
    <recommendedName>
        <fullName evidence="8">Phospholipid/glycerol acyltransferase domain-containing protein</fullName>
    </recommendedName>
</protein>
<dbReference type="InterPro" id="IPR002123">
    <property type="entry name" value="Plipid/glycerol_acylTrfase"/>
</dbReference>
<evidence type="ECO:0000256" key="4">
    <source>
        <dbReference type="ARBA" id="ARBA00022692"/>
    </source>
</evidence>
<keyword evidence="3" id="KW-0808">Transferase</keyword>
<dbReference type="GO" id="GO:0016791">
    <property type="term" value="F:phosphatase activity"/>
    <property type="evidence" value="ECO:0007669"/>
    <property type="project" value="TreeGrafter"/>
</dbReference>
<sequence>MAATGILKFLLFSRVILRRQKSSRSLQRRGSSLSYLLKRLTPPLSTEKLPQQTLVCDVEGALFKSPSLFPYFMLMAFEAGGLLRALLLFVLYPFLSFLASDEWAIRVMVMVTFCGIREESLTVGRTVLPKFFLEDVRLEGFEVLMRAGKKVAVTEMPRVMVEVFLKEYLNVDVVAGRELKVFGGYCTGLMEKKRSLDLEDEKLGRDVVGMTSFNIPRDRRYLFSKCKEIDWVTEADKRNSSSLPSERYPKPLIFHDGRLAFRPTPMASLAMFMWIPFAFFLALFRLFISLSLPYTLSFPILVFTGMKLRAQTQPIQAGKTRGAAKGTLYVCNHRTLLDPVYLSFSLRKSVTAVTYSLSRVSEMLSPIKTVSLTRNREQDRSKMESLLGKGDLVVCPEGTTCREPFLLRFSPLFAELTEEIVPVAMNARVSMFYGTTAGGLKCLDPLFFLMNPGPVYEVEVLQKMVVGEDGSEGARKSSIEVANMVQAKIGDSLGFECTRLTRKDKYLMLAGNEGIVHGSG</sequence>
<name>A0AAV7FB10_ARIFI</name>
<evidence type="ECO:0000256" key="1">
    <source>
        <dbReference type="ARBA" id="ARBA00004141"/>
    </source>
</evidence>
<feature type="transmembrane region" description="Helical" evidence="7">
    <location>
        <begin position="71"/>
        <end position="98"/>
    </location>
</feature>
<accession>A0AAV7FB10</accession>
<evidence type="ECO:0000256" key="7">
    <source>
        <dbReference type="SAM" id="Phobius"/>
    </source>
</evidence>
<dbReference type="SMART" id="SM00563">
    <property type="entry name" value="PlsC"/>
    <property type="match status" value="1"/>
</dbReference>
<keyword evidence="5 7" id="KW-1133">Transmembrane helix</keyword>
<feature type="domain" description="Phospholipid/glycerol acyltransferase" evidence="8">
    <location>
        <begin position="327"/>
        <end position="428"/>
    </location>
</feature>
<keyword evidence="10" id="KW-1185">Reference proteome</keyword>
<dbReference type="GO" id="GO:0010143">
    <property type="term" value="P:cutin biosynthetic process"/>
    <property type="evidence" value="ECO:0007669"/>
    <property type="project" value="TreeGrafter"/>
</dbReference>
<dbReference type="EMBL" id="JAINDJ010000002">
    <property type="protein sequence ID" value="KAG9457789.1"/>
    <property type="molecule type" value="Genomic_DNA"/>
</dbReference>
<dbReference type="PANTHER" id="PTHR15486:SF62">
    <property type="entry name" value="GLYCEROL-3-PHOSPHATE ACYLTRANSFERASE 2-RELATED"/>
    <property type="match status" value="1"/>
</dbReference>
<reference evidence="9 10" key="1">
    <citation type="submission" date="2021-07" db="EMBL/GenBank/DDBJ databases">
        <title>The Aristolochia fimbriata genome: insights into angiosperm evolution, floral development and chemical biosynthesis.</title>
        <authorList>
            <person name="Jiao Y."/>
        </authorList>
    </citation>
    <scope>NUCLEOTIDE SEQUENCE [LARGE SCALE GENOMIC DNA]</scope>
    <source>
        <strain evidence="9">IBCAS-2021</strain>
        <tissue evidence="9">Leaf</tissue>
    </source>
</reference>
<evidence type="ECO:0000313" key="9">
    <source>
        <dbReference type="EMBL" id="KAG9457789.1"/>
    </source>
</evidence>
<evidence type="ECO:0000256" key="6">
    <source>
        <dbReference type="ARBA" id="ARBA00023136"/>
    </source>
</evidence>
<evidence type="ECO:0000256" key="5">
    <source>
        <dbReference type="ARBA" id="ARBA00022989"/>
    </source>
</evidence>
<comment type="subcellular location">
    <subcellularLocation>
        <location evidence="1">Membrane</location>
        <topology evidence="1">Multi-pass membrane protein</topology>
    </subcellularLocation>
</comment>
<dbReference type="Pfam" id="PF01553">
    <property type="entry name" value="Acyltransferase"/>
    <property type="match status" value="1"/>
</dbReference>
<dbReference type="Pfam" id="PF23270">
    <property type="entry name" value="HAD_RAM2_N"/>
    <property type="match status" value="1"/>
</dbReference>
<evidence type="ECO:0000313" key="10">
    <source>
        <dbReference type="Proteomes" id="UP000825729"/>
    </source>
</evidence>
<feature type="transmembrane region" description="Helical" evidence="7">
    <location>
        <begin position="267"/>
        <end position="288"/>
    </location>
</feature>
<evidence type="ECO:0000256" key="3">
    <source>
        <dbReference type="ARBA" id="ARBA00022679"/>
    </source>
</evidence>
<dbReference type="AlphaFoldDB" id="A0AAV7FB10"/>
<dbReference type="GO" id="GO:0016020">
    <property type="term" value="C:membrane"/>
    <property type="evidence" value="ECO:0007669"/>
    <property type="project" value="UniProtKB-SubCell"/>
</dbReference>
<comment type="similarity">
    <text evidence="2">Belongs to the GPAT/DAPAT family.</text>
</comment>
<evidence type="ECO:0000259" key="8">
    <source>
        <dbReference type="SMART" id="SM00563"/>
    </source>
</evidence>
<proteinExistence type="inferred from homology"/>
<keyword evidence="4 7" id="KW-0812">Transmembrane</keyword>
<organism evidence="9 10">
    <name type="scientific">Aristolochia fimbriata</name>
    <name type="common">White veined hardy Dutchman's pipe vine</name>
    <dbReference type="NCBI Taxonomy" id="158543"/>
    <lineage>
        <taxon>Eukaryota</taxon>
        <taxon>Viridiplantae</taxon>
        <taxon>Streptophyta</taxon>
        <taxon>Embryophyta</taxon>
        <taxon>Tracheophyta</taxon>
        <taxon>Spermatophyta</taxon>
        <taxon>Magnoliopsida</taxon>
        <taxon>Magnoliidae</taxon>
        <taxon>Piperales</taxon>
        <taxon>Aristolochiaceae</taxon>
        <taxon>Aristolochia</taxon>
    </lineage>
</organism>